<evidence type="ECO:0000256" key="1">
    <source>
        <dbReference type="ARBA" id="ARBA00008106"/>
    </source>
</evidence>
<accession>A0A1G7C266</accession>
<keyword evidence="2" id="KW-0378">Hydrolase</keyword>
<dbReference type="SFLD" id="SFLDS00003">
    <property type="entry name" value="Haloacid_Dehalogenase"/>
    <property type="match status" value="1"/>
</dbReference>
<proteinExistence type="inferred from homology"/>
<dbReference type="OrthoDB" id="3774052at2"/>
<dbReference type="RefSeq" id="WP_091039919.1">
    <property type="nucleotide sequence ID" value="NZ_FNAD01000018.1"/>
</dbReference>
<dbReference type="InterPro" id="IPR006439">
    <property type="entry name" value="HAD-SF_hydro_IA"/>
</dbReference>
<dbReference type="Proteomes" id="UP000198949">
    <property type="component" value="Unassembled WGS sequence"/>
</dbReference>
<dbReference type="EMBL" id="FNAD01000018">
    <property type="protein sequence ID" value="SDE32766.1"/>
    <property type="molecule type" value="Genomic_DNA"/>
</dbReference>
<dbReference type="STRING" id="58114.SAMN05216270_11878"/>
<dbReference type="InterPro" id="IPR023198">
    <property type="entry name" value="PGP-like_dom2"/>
</dbReference>
<dbReference type="PANTHER" id="PTHR43316">
    <property type="entry name" value="HYDROLASE, HALOACID DELAHOGENASE-RELATED"/>
    <property type="match status" value="1"/>
</dbReference>
<evidence type="ECO:0000313" key="4">
    <source>
        <dbReference type="Proteomes" id="UP000198949"/>
    </source>
</evidence>
<evidence type="ECO:0000313" key="3">
    <source>
        <dbReference type="EMBL" id="SDE32766.1"/>
    </source>
</evidence>
<dbReference type="NCBIfam" id="TIGR01493">
    <property type="entry name" value="HAD-SF-IA-v2"/>
    <property type="match status" value="1"/>
</dbReference>
<dbReference type="PANTHER" id="PTHR43316:SF3">
    <property type="entry name" value="HALOACID DEHALOGENASE, TYPE II (AFU_ORTHOLOGUE AFUA_2G07750)-RELATED"/>
    <property type="match status" value="1"/>
</dbReference>
<reference evidence="4" key="1">
    <citation type="submission" date="2016-10" db="EMBL/GenBank/DDBJ databases">
        <authorList>
            <person name="Varghese N."/>
            <person name="Submissions S."/>
        </authorList>
    </citation>
    <scope>NUCLEOTIDE SEQUENCE [LARGE SCALE GENOMIC DNA]</scope>
    <source>
        <strain evidence="4">CGMCC 4.3516</strain>
    </source>
</reference>
<dbReference type="Gene3D" id="3.40.50.1000">
    <property type="entry name" value="HAD superfamily/HAD-like"/>
    <property type="match status" value="1"/>
</dbReference>
<gene>
    <name evidence="3" type="ORF">SAMN05216270_11878</name>
</gene>
<dbReference type="Pfam" id="PF00702">
    <property type="entry name" value="Hydrolase"/>
    <property type="match status" value="1"/>
</dbReference>
<comment type="similarity">
    <text evidence="1">Belongs to the HAD-like hydrolase superfamily. S-2-haloalkanoic acid dehalogenase family.</text>
</comment>
<name>A0A1G7C266_9ACTN</name>
<dbReference type="NCBIfam" id="TIGR01428">
    <property type="entry name" value="HAD_type_II"/>
    <property type="match status" value="1"/>
</dbReference>
<dbReference type="SFLD" id="SFLDG01129">
    <property type="entry name" value="C1.5:_HAD__Beta-PGM__Phosphata"/>
    <property type="match status" value="1"/>
</dbReference>
<sequence>MTAHTDIDLVVFDILGTLVDEPGGVREAIGEAAPDGSDADRLVDRWFDHVETEQQKIVDGLRPFVNGDILNHEAAQIVAAEGGFDGEDAIERLATSQRRLAPWLDTVDSLARLSQHFPVVGLSNASRETLIRLSAYAGLRWHYLLSAEEARSYKPAPEVYRLAFDLAGVGPERILMVAAHAWDLRGAQAAGFRTAFVQRPVGDAPTEDDGFDYRGESLAEVVDQIALR</sequence>
<dbReference type="InterPro" id="IPR006328">
    <property type="entry name" value="2-HAD"/>
</dbReference>
<dbReference type="Gene3D" id="1.10.150.240">
    <property type="entry name" value="Putative phosphatase, domain 2"/>
    <property type="match status" value="1"/>
</dbReference>
<keyword evidence="4" id="KW-1185">Reference proteome</keyword>
<dbReference type="SUPFAM" id="SSF56784">
    <property type="entry name" value="HAD-like"/>
    <property type="match status" value="1"/>
</dbReference>
<dbReference type="AlphaFoldDB" id="A0A1G7C266"/>
<dbReference type="InterPro" id="IPR023214">
    <property type="entry name" value="HAD_sf"/>
</dbReference>
<organism evidence="3 4">
    <name type="scientific">Glycomyces harbinensis</name>
    <dbReference type="NCBI Taxonomy" id="58114"/>
    <lineage>
        <taxon>Bacteria</taxon>
        <taxon>Bacillati</taxon>
        <taxon>Actinomycetota</taxon>
        <taxon>Actinomycetes</taxon>
        <taxon>Glycomycetales</taxon>
        <taxon>Glycomycetaceae</taxon>
        <taxon>Glycomyces</taxon>
    </lineage>
</organism>
<protein>
    <submittedName>
        <fullName evidence="3">2-haloacid dehalogenase</fullName>
    </submittedName>
</protein>
<evidence type="ECO:0000256" key="2">
    <source>
        <dbReference type="ARBA" id="ARBA00022801"/>
    </source>
</evidence>
<dbReference type="GO" id="GO:0019120">
    <property type="term" value="F:hydrolase activity, acting on acid halide bonds, in C-halide compounds"/>
    <property type="evidence" value="ECO:0007669"/>
    <property type="project" value="InterPro"/>
</dbReference>
<dbReference type="InterPro" id="IPR051540">
    <property type="entry name" value="S-2-haloacid_dehalogenase"/>
</dbReference>
<dbReference type="CDD" id="cd02588">
    <property type="entry name" value="HAD_L2-DEX"/>
    <property type="match status" value="1"/>
</dbReference>
<dbReference type="InterPro" id="IPR036412">
    <property type="entry name" value="HAD-like_sf"/>
</dbReference>